<evidence type="ECO:0000256" key="3">
    <source>
        <dbReference type="ARBA" id="ARBA00006929"/>
    </source>
</evidence>
<dbReference type="PANTHER" id="PTHR34933">
    <property type="entry name" value="FLAGELLAR L-RING PROTEIN"/>
    <property type="match status" value="1"/>
</dbReference>
<evidence type="ECO:0000256" key="11">
    <source>
        <dbReference type="HAMAP-Rule" id="MF_00415"/>
    </source>
</evidence>
<sequence length="226" mass="24756">MKTLKLFVLVFMLSGCAMMDNMSKPRHDPEYVPAKPTSYQVPQSNNGSIYQAGYEVSLFEDIRARRIGDILTINLVEKTNAKKQADTDIKKDNSTSISTPTILGMSDPSKFGLNLDSSLASASDFAGETESTQNNSLSGSITVSVIDVLPNGYLKIRGEKRVRLNQGNEYIRLSGIIRPTDINPDNSVESTRIADATIMYTGEGALADANKIGWLARFFISAVFPF</sequence>
<dbReference type="EMBL" id="ASHL01000002">
    <property type="protein sequence ID" value="EPD13746.1"/>
    <property type="molecule type" value="Genomic_DNA"/>
</dbReference>
<dbReference type="NCBIfam" id="NF001304">
    <property type="entry name" value="PRK00249.1-4"/>
    <property type="match status" value="1"/>
</dbReference>
<evidence type="ECO:0000256" key="2">
    <source>
        <dbReference type="ARBA" id="ARBA00004635"/>
    </source>
</evidence>
<gene>
    <name evidence="11" type="primary">flgH</name>
    <name evidence="13" type="ORF">L196_04396</name>
</gene>
<dbReference type="PROSITE" id="PS51257">
    <property type="entry name" value="PROKAR_LIPOPROTEIN"/>
    <property type="match status" value="1"/>
</dbReference>
<evidence type="ECO:0000256" key="6">
    <source>
        <dbReference type="ARBA" id="ARBA00023136"/>
    </source>
</evidence>
<keyword evidence="5 11" id="KW-0732">Signal</keyword>
<dbReference type="GO" id="GO:0003774">
    <property type="term" value="F:cytoskeletal motor activity"/>
    <property type="evidence" value="ECO:0007669"/>
    <property type="project" value="InterPro"/>
</dbReference>
<dbReference type="GO" id="GO:0009427">
    <property type="term" value="C:bacterial-type flagellum basal body, distal rod, L ring"/>
    <property type="evidence" value="ECO:0007669"/>
    <property type="project" value="InterPro"/>
</dbReference>
<accession>A0AB33Z2R8</accession>
<feature type="chain" id="PRO_5044341498" description="Flagellar L-ring protein" evidence="12">
    <location>
        <begin position="20"/>
        <end position="226"/>
    </location>
</feature>
<comment type="subcellular location">
    <subcellularLocation>
        <location evidence="11">Cell outer membrane</location>
        <topology evidence="11">Lipid-anchor</topology>
    </subcellularLocation>
    <subcellularLocation>
        <location evidence="11">Bacterial flagellum basal body</location>
    </subcellularLocation>
    <subcellularLocation>
        <location evidence="2">Membrane</location>
        <topology evidence="2">Lipid-anchor</topology>
    </subcellularLocation>
</comment>
<keyword evidence="9 11" id="KW-0998">Cell outer membrane</keyword>
<dbReference type="AlphaFoldDB" id="A0AB33Z2R8"/>
<keyword evidence="6 11" id="KW-0472">Membrane</keyword>
<dbReference type="Proteomes" id="UP000015462">
    <property type="component" value="Unassembled WGS sequence"/>
</dbReference>
<keyword evidence="7" id="KW-0564">Palmitate</keyword>
<protein>
    <recommendedName>
        <fullName evidence="11">Flagellar L-ring protein</fullName>
    </recommendedName>
    <alternativeName>
        <fullName evidence="11">Basal body L-ring protein</fullName>
    </alternativeName>
</protein>
<dbReference type="InterPro" id="IPR000527">
    <property type="entry name" value="Flag_Lring"/>
</dbReference>
<keyword evidence="13" id="KW-0282">Flagellum</keyword>
<dbReference type="PANTHER" id="PTHR34933:SF1">
    <property type="entry name" value="FLAGELLAR L-RING PROTEIN"/>
    <property type="match status" value="1"/>
</dbReference>
<comment type="caution">
    <text evidence="13">The sequence shown here is derived from an EMBL/GenBank/DDBJ whole genome shotgun (WGS) entry which is preliminary data.</text>
</comment>
<dbReference type="GO" id="GO:0009279">
    <property type="term" value="C:cell outer membrane"/>
    <property type="evidence" value="ECO:0007669"/>
    <property type="project" value="UniProtKB-SubCell"/>
</dbReference>
<evidence type="ECO:0000256" key="7">
    <source>
        <dbReference type="ARBA" id="ARBA00023139"/>
    </source>
</evidence>
<evidence type="ECO:0000313" key="14">
    <source>
        <dbReference type="Proteomes" id="UP000015462"/>
    </source>
</evidence>
<dbReference type="HAMAP" id="MF_00415">
    <property type="entry name" value="FlgH"/>
    <property type="match status" value="1"/>
</dbReference>
<evidence type="ECO:0000256" key="10">
    <source>
        <dbReference type="ARBA" id="ARBA00023288"/>
    </source>
</evidence>
<evidence type="ECO:0000256" key="1">
    <source>
        <dbReference type="ARBA" id="ARBA00002591"/>
    </source>
</evidence>
<dbReference type="PRINTS" id="PR01008">
    <property type="entry name" value="FLGLRINGFLGH"/>
</dbReference>
<comment type="subunit">
    <text evidence="4 11">The basal body constitutes a major portion of the flagellar organelle and consists of four rings (L,P,S, and M) mounted on a central rod.</text>
</comment>
<name>A0AB33Z2R8_9GAMM</name>
<feature type="signal peptide" evidence="12">
    <location>
        <begin position="1"/>
        <end position="19"/>
    </location>
</feature>
<keyword evidence="10 11" id="KW-0449">Lipoprotein</keyword>
<evidence type="ECO:0000313" key="13">
    <source>
        <dbReference type="EMBL" id="EPD13746.1"/>
    </source>
</evidence>
<dbReference type="GO" id="GO:0071973">
    <property type="term" value="P:bacterial-type flagellum-dependent cell motility"/>
    <property type="evidence" value="ECO:0007669"/>
    <property type="project" value="InterPro"/>
</dbReference>
<reference evidence="13 14" key="1">
    <citation type="journal article" date="2013" name="Genome Announc.">
        <title>Genome Sequence of the Pyrene- and Fluoranthene-Degrading Bacterium Cycloclasticus sp. Strain PY97M.</title>
        <authorList>
            <person name="Cui Z."/>
            <person name="Xu G."/>
            <person name="Li Q."/>
            <person name="Gao W."/>
            <person name="Zheng L."/>
        </authorList>
    </citation>
    <scope>NUCLEOTIDE SEQUENCE [LARGE SCALE GENOMIC DNA]</scope>
    <source>
        <strain evidence="13 14">PY97M</strain>
    </source>
</reference>
<evidence type="ECO:0000256" key="4">
    <source>
        <dbReference type="ARBA" id="ARBA00011439"/>
    </source>
</evidence>
<organism evidence="13 14">
    <name type="scientific">Cycloclasticus pugetii</name>
    <dbReference type="NCBI Taxonomy" id="34068"/>
    <lineage>
        <taxon>Bacteria</taxon>
        <taxon>Pseudomonadati</taxon>
        <taxon>Pseudomonadota</taxon>
        <taxon>Gammaproteobacteria</taxon>
        <taxon>Thiotrichales</taxon>
        <taxon>Piscirickettsiaceae</taxon>
        <taxon>Cycloclasticus</taxon>
    </lineage>
</organism>
<comment type="function">
    <text evidence="1 11">Assembles around the rod to form the L-ring and probably protects the motor/basal body from shearing forces during rotation.</text>
</comment>
<dbReference type="Pfam" id="PF02107">
    <property type="entry name" value="FlgH"/>
    <property type="match status" value="1"/>
</dbReference>
<keyword evidence="8 11" id="KW-0975">Bacterial flagellum</keyword>
<proteinExistence type="inferred from homology"/>
<comment type="similarity">
    <text evidence="3 11">Belongs to the FlgH family.</text>
</comment>
<evidence type="ECO:0000256" key="8">
    <source>
        <dbReference type="ARBA" id="ARBA00023143"/>
    </source>
</evidence>
<keyword evidence="13" id="KW-0966">Cell projection</keyword>
<dbReference type="RefSeq" id="WP_015006215.1">
    <property type="nucleotide sequence ID" value="NZ_FQZJ01000001.1"/>
</dbReference>
<evidence type="ECO:0000256" key="9">
    <source>
        <dbReference type="ARBA" id="ARBA00023237"/>
    </source>
</evidence>
<keyword evidence="13" id="KW-0969">Cilium</keyword>
<evidence type="ECO:0000256" key="12">
    <source>
        <dbReference type="SAM" id="SignalP"/>
    </source>
</evidence>
<keyword evidence="14" id="KW-1185">Reference proteome</keyword>
<evidence type="ECO:0000256" key="5">
    <source>
        <dbReference type="ARBA" id="ARBA00022729"/>
    </source>
</evidence>